<evidence type="ECO:0000313" key="3">
    <source>
        <dbReference type="RefSeq" id="XP_014033076.2"/>
    </source>
</evidence>
<dbReference type="InterPro" id="IPR029526">
    <property type="entry name" value="PGBD"/>
</dbReference>
<dbReference type="AlphaFoldDB" id="A0A1S3PZM1"/>
<dbReference type="Pfam" id="PF13843">
    <property type="entry name" value="DDE_Tnp_1_7"/>
    <property type="match status" value="1"/>
</dbReference>
<protein>
    <submittedName>
        <fullName evidence="3">PiggyBac transposable element-derived protein 4-like</fullName>
    </submittedName>
</protein>
<organism evidence="2 3">
    <name type="scientific">Salmo salar</name>
    <name type="common">Atlantic salmon</name>
    <dbReference type="NCBI Taxonomy" id="8030"/>
    <lineage>
        <taxon>Eukaryota</taxon>
        <taxon>Metazoa</taxon>
        <taxon>Chordata</taxon>
        <taxon>Craniata</taxon>
        <taxon>Vertebrata</taxon>
        <taxon>Euteleostomi</taxon>
        <taxon>Actinopterygii</taxon>
        <taxon>Neopterygii</taxon>
        <taxon>Teleostei</taxon>
        <taxon>Protacanthopterygii</taxon>
        <taxon>Salmoniformes</taxon>
        <taxon>Salmonidae</taxon>
        <taxon>Salmoninae</taxon>
        <taxon>Salmo</taxon>
    </lineage>
</organism>
<name>A0A1S3PZM1_SALSA</name>
<evidence type="ECO:0000259" key="1">
    <source>
        <dbReference type="Pfam" id="PF13843"/>
    </source>
</evidence>
<gene>
    <name evidence="3" type="primary">LOC106588501</name>
</gene>
<dbReference type="Proteomes" id="UP001652741">
    <property type="component" value="Chromosome ssa27"/>
</dbReference>
<evidence type="ECO:0000313" key="2">
    <source>
        <dbReference type="Proteomes" id="UP001652741"/>
    </source>
</evidence>
<dbReference type="PANTHER" id="PTHR46599:SF3">
    <property type="entry name" value="PIGGYBAC TRANSPOSABLE ELEMENT-DERIVED PROTEIN 4"/>
    <property type="match status" value="1"/>
</dbReference>
<dbReference type="KEGG" id="sasa:106588501"/>
<dbReference type="RefSeq" id="XP_014033076.2">
    <property type="nucleotide sequence ID" value="XM_014177601.2"/>
</dbReference>
<reference evidence="3" key="1">
    <citation type="submission" date="2025-08" db="UniProtKB">
        <authorList>
            <consortium name="RefSeq"/>
        </authorList>
    </citation>
    <scope>IDENTIFICATION</scope>
</reference>
<proteinExistence type="predicted"/>
<dbReference type="STRING" id="8030.ENSSSAP00000013541"/>
<accession>A0A1S3PZM1</accession>
<dbReference type="GeneID" id="106588501"/>
<keyword evidence="2" id="KW-1185">Reference proteome</keyword>
<sequence length="203" mass="23620">MPAFRCRKMQRGEVEFKENSQQLAVKWHDKRDVHVLSTVHTATMLATGKVDHLTGELKIKPDCVLHYNVKMGAVDKADMINSFVECTRKSTKWYKKIFFHLIDTVALNGYIVYRQLTGKVITYQKYRDNLMRELLEEHHTPRRPSTGGRPAADNPLRLTARHFPCKVPQTVAQGSRTRRHCKVCLSGTRKRKHKRLTKYVFSL</sequence>
<dbReference type="PANTHER" id="PTHR46599">
    <property type="entry name" value="PIGGYBAC TRANSPOSABLE ELEMENT-DERIVED PROTEIN 4"/>
    <property type="match status" value="1"/>
</dbReference>
<feature type="domain" description="PiggyBac transposable element-derived protein" evidence="1">
    <location>
        <begin position="7"/>
        <end position="110"/>
    </location>
</feature>